<protein>
    <recommendedName>
        <fullName evidence="4">GerAB/ArcD/ProY family transporter</fullName>
    </recommendedName>
</protein>
<feature type="transmembrane region" description="Helical" evidence="1">
    <location>
        <begin position="88"/>
        <end position="113"/>
    </location>
</feature>
<feature type="transmembrane region" description="Helical" evidence="1">
    <location>
        <begin position="346"/>
        <end position="367"/>
    </location>
</feature>
<dbReference type="PANTHER" id="PTHR37814:SF1">
    <property type="entry name" value="MEMBRANE PROTEIN"/>
    <property type="match status" value="1"/>
</dbReference>
<reference evidence="2 3" key="1">
    <citation type="submission" date="2020-02" db="EMBL/GenBank/DDBJ databases">
        <title>Genome sequencing for Kineobactrum sp. M2.</title>
        <authorList>
            <person name="Park S.-J."/>
        </authorList>
    </citation>
    <scope>NUCLEOTIDE SEQUENCE [LARGE SCALE GENOMIC DNA]</scope>
    <source>
        <strain evidence="2 3">M2</strain>
    </source>
</reference>
<name>A0A6C0U0U7_9GAMM</name>
<dbReference type="KEGG" id="kim:G3T16_03480"/>
<feature type="transmembrane region" description="Helical" evidence="1">
    <location>
        <begin position="224"/>
        <end position="251"/>
    </location>
</feature>
<evidence type="ECO:0008006" key="4">
    <source>
        <dbReference type="Google" id="ProtNLM"/>
    </source>
</evidence>
<dbReference type="PANTHER" id="PTHR37814">
    <property type="entry name" value="CONSERVED MEMBRANE PROTEIN"/>
    <property type="match status" value="1"/>
</dbReference>
<dbReference type="InterPro" id="IPR038728">
    <property type="entry name" value="YkvI-like"/>
</dbReference>
<dbReference type="RefSeq" id="WP_163493847.1">
    <property type="nucleotide sequence ID" value="NZ_CP048711.1"/>
</dbReference>
<evidence type="ECO:0000313" key="2">
    <source>
        <dbReference type="EMBL" id="QIB64597.1"/>
    </source>
</evidence>
<organism evidence="2 3">
    <name type="scientific">Kineobactrum salinum</name>
    <dbReference type="NCBI Taxonomy" id="2708301"/>
    <lineage>
        <taxon>Bacteria</taxon>
        <taxon>Pseudomonadati</taxon>
        <taxon>Pseudomonadota</taxon>
        <taxon>Gammaproteobacteria</taxon>
        <taxon>Cellvibrionales</taxon>
        <taxon>Halieaceae</taxon>
        <taxon>Kineobactrum</taxon>
    </lineage>
</organism>
<feature type="transmembrane region" description="Helical" evidence="1">
    <location>
        <begin position="125"/>
        <end position="146"/>
    </location>
</feature>
<feature type="transmembrane region" description="Helical" evidence="1">
    <location>
        <begin position="193"/>
        <end position="212"/>
    </location>
</feature>
<keyword evidence="1" id="KW-0472">Membrane</keyword>
<feature type="transmembrane region" description="Helical" evidence="1">
    <location>
        <begin position="271"/>
        <end position="293"/>
    </location>
</feature>
<sequence length="381" mass="41957">MARQAILSGNRDLFGRFILPGFVFKAAIIGGGYATGREMATFFLPSGPLGGLFAIGTALVVWSTVCALTFLFAYVTQARDYRTFSRRLLGPCWWIFDAAFFLAMILFLAAFVAAAGSVGTALFDWGVLGGSLLLMGCIMLVTAFGNTMVENVFRYTSIFLYATYIVFFILAISTFGSSRIVDSLSANVPTTNWFVGGLTFAGYNIIGVILVLPVTRHFRSRRDAVVAGVLAGPMAMIPGLLFFLCMTVFYAEIGNEVLPSDFLLLQLDQPIFRLVFQFMIFVALFESGVSVVNSFNERVSHAWSEYRGTEFRPGIRLAVTALVLAVSLFIAYRIGFVGLVADGYRWVAYIFLYIFVLPLLTYGVWFLSRSGRSAGRVGRTD</sequence>
<feature type="transmembrane region" description="Helical" evidence="1">
    <location>
        <begin position="158"/>
        <end position="181"/>
    </location>
</feature>
<feature type="transmembrane region" description="Helical" evidence="1">
    <location>
        <begin position="314"/>
        <end position="334"/>
    </location>
</feature>
<dbReference type="AlphaFoldDB" id="A0A6C0U0U7"/>
<accession>A0A6C0U0U7</accession>
<gene>
    <name evidence="2" type="ORF">G3T16_03480</name>
</gene>
<feature type="transmembrane region" description="Helical" evidence="1">
    <location>
        <begin position="13"/>
        <end position="33"/>
    </location>
</feature>
<keyword evidence="1" id="KW-0812">Transmembrane</keyword>
<keyword evidence="1" id="KW-1133">Transmembrane helix</keyword>
<keyword evidence="3" id="KW-1185">Reference proteome</keyword>
<proteinExistence type="predicted"/>
<dbReference type="EMBL" id="CP048711">
    <property type="protein sequence ID" value="QIB64597.1"/>
    <property type="molecule type" value="Genomic_DNA"/>
</dbReference>
<dbReference type="Proteomes" id="UP000477680">
    <property type="component" value="Chromosome"/>
</dbReference>
<evidence type="ECO:0000256" key="1">
    <source>
        <dbReference type="SAM" id="Phobius"/>
    </source>
</evidence>
<evidence type="ECO:0000313" key="3">
    <source>
        <dbReference type="Proteomes" id="UP000477680"/>
    </source>
</evidence>
<feature type="transmembrane region" description="Helical" evidence="1">
    <location>
        <begin position="53"/>
        <end position="76"/>
    </location>
</feature>